<evidence type="ECO:0000313" key="2">
    <source>
        <dbReference type="Proteomes" id="UP000017670"/>
    </source>
</evidence>
<reference evidence="1 2" key="1">
    <citation type="submission" date="2013-02" db="EMBL/GenBank/DDBJ databases">
        <title>The Genome Sequence of Acinetobacter beijerinckii CIP 110307.</title>
        <authorList>
            <consortium name="The Broad Institute Genome Sequencing Platform"/>
            <consortium name="The Broad Institute Genome Sequencing Center for Infectious Disease"/>
            <person name="Cerqueira G."/>
            <person name="Feldgarden M."/>
            <person name="Courvalin P."/>
            <person name="Perichon B."/>
            <person name="Grillot-Courvalin C."/>
            <person name="Clermont D."/>
            <person name="Rocha E."/>
            <person name="Yoon E.-J."/>
            <person name="Nemec A."/>
            <person name="Walker B."/>
            <person name="Young S.K."/>
            <person name="Zeng Q."/>
            <person name="Gargeya S."/>
            <person name="Fitzgerald M."/>
            <person name="Haas B."/>
            <person name="Abouelleil A."/>
            <person name="Alvarado L."/>
            <person name="Arachchi H.M."/>
            <person name="Berlin A.M."/>
            <person name="Chapman S.B."/>
            <person name="Dewar J."/>
            <person name="Goldberg J."/>
            <person name="Griggs A."/>
            <person name="Gujja S."/>
            <person name="Hansen M."/>
            <person name="Howarth C."/>
            <person name="Imamovic A."/>
            <person name="Larimer J."/>
            <person name="McCowan C."/>
            <person name="Murphy C."/>
            <person name="Neiman D."/>
            <person name="Pearson M."/>
            <person name="Priest M."/>
            <person name="Roberts A."/>
            <person name="Saif S."/>
            <person name="Shea T."/>
            <person name="Sisk P."/>
            <person name="Sykes S."/>
            <person name="Wortman J."/>
            <person name="Nusbaum C."/>
            <person name="Birren B."/>
        </authorList>
    </citation>
    <scope>NUCLEOTIDE SEQUENCE [LARGE SCALE GENOMIC DNA]</scope>
    <source>
        <strain evidence="1 2">CIP 110307</strain>
    </source>
</reference>
<name>N9F6I7_9GAMM</name>
<proteinExistence type="predicted"/>
<keyword evidence="2" id="KW-1185">Reference proteome</keyword>
<evidence type="ECO:0000313" key="1">
    <source>
        <dbReference type="EMBL" id="ENW02930.1"/>
    </source>
</evidence>
<dbReference type="EMBL" id="APQL01000013">
    <property type="protein sequence ID" value="ENW02930.1"/>
    <property type="molecule type" value="Genomic_DNA"/>
</dbReference>
<dbReference type="GeneID" id="29858245"/>
<dbReference type="Proteomes" id="UP000017670">
    <property type="component" value="Unassembled WGS sequence"/>
</dbReference>
<dbReference type="PATRIC" id="fig|1217648.3.peg.3245"/>
<accession>N9F6I7</accession>
<sequence>MTTKSNDQEKTPLERAITKFKTKNKRQPISIDLYLAKPVENEVFEKWQTIKNKKDFLMYCINHYDELNKQNEMNRT</sequence>
<dbReference type="AlphaFoldDB" id="N9F6I7"/>
<dbReference type="eggNOG" id="ENOG5031SYX">
    <property type="taxonomic scope" value="Bacteria"/>
</dbReference>
<comment type="caution">
    <text evidence="1">The sequence shown here is derived from an EMBL/GenBank/DDBJ whole genome shotgun (WGS) entry which is preliminary data.</text>
</comment>
<gene>
    <name evidence="1" type="ORF">F933_03336</name>
</gene>
<dbReference type="HOGENOM" id="CLU_198728_0_0_6"/>
<protein>
    <submittedName>
        <fullName evidence="1">Uncharacterized protein</fullName>
    </submittedName>
</protein>
<organism evidence="1 2">
    <name type="scientific">Acinetobacter beijerinckii CIP 110307</name>
    <dbReference type="NCBI Taxonomy" id="1217648"/>
    <lineage>
        <taxon>Bacteria</taxon>
        <taxon>Pseudomonadati</taxon>
        <taxon>Pseudomonadota</taxon>
        <taxon>Gammaproteobacteria</taxon>
        <taxon>Moraxellales</taxon>
        <taxon>Moraxellaceae</taxon>
        <taxon>Acinetobacter</taxon>
    </lineage>
</organism>
<dbReference type="RefSeq" id="WP_005063294.1">
    <property type="nucleotide sequence ID" value="NZ_KB849767.1"/>
</dbReference>